<dbReference type="InterPro" id="IPR053158">
    <property type="entry name" value="CapK_Type1_Caps_Biosynth"/>
</dbReference>
<evidence type="ECO:0000313" key="2">
    <source>
        <dbReference type="Proteomes" id="UP000637643"/>
    </source>
</evidence>
<organism evidence="1 2">
    <name type="scientific">Paenibacillus albidus</name>
    <dbReference type="NCBI Taxonomy" id="2041023"/>
    <lineage>
        <taxon>Bacteria</taxon>
        <taxon>Bacillati</taxon>
        <taxon>Bacillota</taxon>
        <taxon>Bacilli</taxon>
        <taxon>Bacillales</taxon>
        <taxon>Paenibacillaceae</taxon>
        <taxon>Paenibacillus</taxon>
    </lineage>
</organism>
<accession>A0A917FUR4</accession>
<dbReference type="EMBL" id="BMKR01000042">
    <property type="protein sequence ID" value="GGG07136.1"/>
    <property type="molecule type" value="Genomic_DNA"/>
</dbReference>
<proteinExistence type="predicted"/>
<keyword evidence="2" id="KW-1185">Reference proteome</keyword>
<dbReference type="Proteomes" id="UP000637643">
    <property type="component" value="Unassembled WGS sequence"/>
</dbReference>
<gene>
    <name evidence="1" type="ORF">GCM10010912_59740</name>
</gene>
<dbReference type="AlphaFoldDB" id="A0A917FUR4"/>
<comment type="caution">
    <text evidence="1">The sequence shown here is derived from an EMBL/GenBank/DDBJ whole genome shotgun (WGS) entry which is preliminary data.</text>
</comment>
<dbReference type="RefSeq" id="WP_189031315.1">
    <property type="nucleotide sequence ID" value="NZ_BMKR01000042.1"/>
</dbReference>
<name>A0A917FUR4_9BACL</name>
<dbReference type="Gene3D" id="3.40.50.12780">
    <property type="entry name" value="N-terminal domain of ligase-like"/>
    <property type="match status" value="1"/>
</dbReference>
<reference evidence="1" key="1">
    <citation type="journal article" date="2014" name="Int. J. Syst. Evol. Microbiol.">
        <title>Complete genome sequence of Corynebacterium casei LMG S-19264T (=DSM 44701T), isolated from a smear-ripened cheese.</title>
        <authorList>
            <consortium name="US DOE Joint Genome Institute (JGI-PGF)"/>
            <person name="Walter F."/>
            <person name="Albersmeier A."/>
            <person name="Kalinowski J."/>
            <person name="Ruckert C."/>
        </authorList>
    </citation>
    <scope>NUCLEOTIDE SEQUENCE</scope>
    <source>
        <strain evidence="1">CGMCC 1.16134</strain>
    </source>
</reference>
<dbReference type="InterPro" id="IPR042099">
    <property type="entry name" value="ANL_N_sf"/>
</dbReference>
<dbReference type="PANTHER" id="PTHR36932:SF1">
    <property type="entry name" value="CAPSULAR POLYSACCHARIDE BIOSYNTHESIS PROTEIN"/>
    <property type="match status" value="1"/>
</dbReference>
<protein>
    <submittedName>
        <fullName evidence="1">Capsular polysaccharide biosynthesis protein CapK</fullName>
    </submittedName>
</protein>
<dbReference type="SUPFAM" id="SSF56801">
    <property type="entry name" value="Acetyl-CoA synthetase-like"/>
    <property type="match status" value="1"/>
</dbReference>
<evidence type="ECO:0000313" key="1">
    <source>
        <dbReference type="EMBL" id="GGG07136.1"/>
    </source>
</evidence>
<dbReference type="PANTHER" id="PTHR36932">
    <property type="entry name" value="CAPSULAR POLYSACCHARIDE BIOSYNTHESIS PROTEIN"/>
    <property type="match status" value="1"/>
</dbReference>
<reference evidence="1" key="2">
    <citation type="submission" date="2020-09" db="EMBL/GenBank/DDBJ databases">
        <authorList>
            <person name="Sun Q."/>
            <person name="Zhou Y."/>
        </authorList>
    </citation>
    <scope>NUCLEOTIDE SEQUENCE</scope>
    <source>
        <strain evidence="1">CGMCC 1.16134</strain>
    </source>
</reference>
<sequence length="449" mass="52865">MLRMEEIEFEKKKSTIIQAMQTATRSSYYNELFKSTQIDIDNLQTYEEFARIPILTKDTYREHSFDFIIDEIRDRMDIDYIKTLKRAEKKQELKKFDINMISTSGSTGKPLDVIRHKVDEYSDYFVPNLYRKRHLKNIHNQALLWLWPVPRFQQEQYYGTNQGFHKIDNGYKYFLNEYSPETFEKMFQFIIEKQIEWISGFPSALHLFAHYVLAAHPSEPIETVKYIECNSEYLHDYQSETIHKAFCVHPTSIYASNESLFIGRTCSKGHIHVFDKNVFVELIPNEEGVNEVVVTKLTNQKIPLIRYKIGDYAQWSGETCACSEFKSPVLTLKSFRKNDYIVKENGEKIEPLNIIEVMLNLKYSRGLAIQQYQYIQHAFHDFEVQLSSSESMQEADRLVIHSEIVRFLSSLVDNPVTVDIKYTTEALPPDPVSGKFRYFINTVNLRMEV</sequence>